<evidence type="ECO:0000256" key="2">
    <source>
        <dbReference type="ARBA" id="ARBA00022475"/>
    </source>
</evidence>
<sequence>MVDLGLVVARLLHYAAVTLLAGVAVFPLYAYAVAEPKELSHRRHAVLLAAAIGTVLSGLLWFVFAVANMSGTLADVADKEVLWTVLSETTFGGVWMARMLLAVVIASVMANRPLGAGTAGRDVAAACLAAALMASLAGTGHAQIEEGWLSVAHVALDAMHLLAAGGWLGGLFPLGFILLDYSTRADAPIVDVDRILLRFSSMGYVAVVTLIVSGLVNSWFMVGSVSSLLNTSYGQILLAKLALFAAMLALAVANRFWLVPRMIEARNSAQPSFWLGRLRYHVLGEQFLGLMILLAVPVLGTMRPAVGQ</sequence>
<dbReference type="EMBL" id="JAFCLK010000053">
    <property type="protein sequence ID" value="MBR1140982.1"/>
    <property type="molecule type" value="Genomic_DNA"/>
</dbReference>
<feature type="transmembrane region" description="Helical" evidence="6">
    <location>
        <begin position="195"/>
        <end position="216"/>
    </location>
</feature>
<feature type="transmembrane region" description="Helical" evidence="6">
    <location>
        <begin position="90"/>
        <end position="111"/>
    </location>
</feature>
<comment type="subcellular location">
    <subcellularLocation>
        <location evidence="1">Cell membrane</location>
        <topology evidence="1">Multi-pass membrane protein</topology>
    </subcellularLocation>
</comment>
<evidence type="ECO:0000256" key="3">
    <source>
        <dbReference type="ARBA" id="ARBA00022692"/>
    </source>
</evidence>
<feature type="transmembrane region" description="Helical" evidence="6">
    <location>
        <begin position="123"/>
        <end position="144"/>
    </location>
</feature>
<dbReference type="NCBIfam" id="NF033808">
    <property type="entry name" value="copper_CopD"/>
    <property type="match status" value="1"/>
</dbReference>
<evidence type="ECO:0000256" key="6">
    <source>
        <dbReference type="SAM" id="Phobius"/>
    </source>
</evidence>
<evidence type="ECO:0000313" key="9">
    <source>
        <dbReference type="Proteomes" id="UP001314635"/>
    </source>
</evidence>
<organism evidence="8 9">
    <name type="scientific">Bradyrhizobium denitrificans</name>
    <dbReference type="NCBI Taxonomy" id="2734912"/>
    <lineage>
        <taxon>Bacteria</taxon>
        <taxon>Pseudomonadati</taxon>
        <taxon>Pseudomonadota</taxon>
        <taxon>Alphaproteobacteria</taxon>
        <taxon>Hyphomicrobiales</taxon>
        <taxon>Nitrobacteraceae</taxon>
        <taxon>Bradyrhizobium</taxon>
    </lineage>
</organism>
<keyword evidence="2" id="KW-1003">Cell membrane</keyword>
<gene>
    <name evidence="8" type="primary">copD</name>
    <name evidence="8" type="ORF">JQ619_35070</name>
</gene>
<dbReference type="PANTHER" id="PTHR34820:SF4">
    <property type="entry name" value="INNER MEMBRANE PROTEIN YEBZ"/>
    <property type="match status" value="1"/>
</dbReference>
<evidence type="ECO:0000256" key="5">
    <source>
        <dbReference type="ARBA" id="ARBA00023136"/>
    </source>
</evidence>
<feature type="transmembrane region" description="Helical" evidence="6">
    <location>
        <begin position="236"/>
        <end position="257"/>
    </location>
</feature>
<reference evidence="9" key="1">
    <citation type="journal article" date="2021" name="ISME J.">
        <title>Evolutionary origin and ecological implication of a unique nif island in free-living Bradyrhizobium lineages.</title>
        <authorList>
            <person name="Tao J."/>
        </authorList>
    </citation>
    <scope>NUCLEOTIDE SEQUENCE [LARGE SCALE GENOMIC DNA]</scope>
    <source>
        <strain evidence="9">SZCCT0094</strain>
    </source>
</reference>
<protein>
    <submittedName>
        <fullName evidence="8">Copper homeostasis membrane protein CopD</fullName>
    </submittedName>
</protein>
<feature type="transmembrane region" description="Helical" evidence="6">
    <location>
        <begin position="12"/>
        <end position="34"/>
    </location>
</feature>
<evidence type="ECO:0000256" key="4">
    <source>
        <dbReference type="ARBA" id="ARBA00022989"/>
    </source>
</evidence>
<proteinExistence type="predicted"/>
<feature type="domain" description="Copper resistance protein D" evidence="7">
    <location>
        <begin position="194"/>
        <end position="298"/>
    </location>
</feature>
<keyword evidence="9" id="KW-1185">Reference proteome</keyword>
<accession>A0ABS5GI19</accession>
<dbReference type="InterPro" id="IPR032694">
    <property type="entry name" value="CopC/D"/>
</dbReference>
<name>A0ABS5GI19_9BRAD</name>
<keyword evidence="5 6" id="KW-0472">Membrane</keyword>
<keyword evidence="4 6" id="KW-1133">Transmembrane helix</keyword>
<dbReference type="InterPro" id="IPR047689">
    <property type="entry name" value="CopD"/>
</dbReference>
<feature type="transmembrane region" description="Helical" evidence="6">
    <location>
        <begin position="164"/>
        <end position="183"/>
    </location>
</feature>
<dbReference type="Proteomes" id="UP001314635">
    <property type="component" value="Unassembled WGS sequence"/>
</dbReference>
<evidence type="ECO:0000259" key="7">
    <source>
        <dbReference type="Pfam" id="PF05425"/>
    </source>
</evidence>
<evidence type="ECO:0000256" key="1">
    <source>
        <dbReference type="ARBA" id="ARBA00004651"/>
    </source>
</evidence>
<comment type="caution">
    <text evidence="8">The sequence shown here is derived from an EMBL/GenBank/DDBJ whole genome shotgun (WGS) entry which is preliminary data.</text>
</comment>
<dbReference type="Pfam" id="PF05425">
    <property type="entry name" value="CopD"/>
    <property type="match status" value="1"/>
</dbReference>
<feature type="transmembrane region" description="Helical" evidence="6">
    <location>
        <begin position="278"/>
        <end position="299"/>
    </location>
</feature>
<evidence type="ECO:0000313" key="8">
    <source>
        <dbReference type="EMBL" id="MBR1140982.1"/>
    </source>
</evidence>
<dbReference type="PANTHER" id="PTHR34820">
    <property type="entry name" value="INNER MEMBRANE PROTEIN YEBZ"/>
    <property type="match status" value="1"/>
</dbReference>
<dbReference type="InterPro" id="IPR008457">
    <property type="entry name" value="Cu-R_CopD_dom"/>
</dbReference>
<feature type="transmembrane region" description="Helical" evidence="6">
    <location>
        <begin position="46"/>
        <end position="70"/>
    </location>
</feature>
<keyword evidence="3 6" id="KW-0812">Transmembrane</keyword>